<dbReference type="Proteomes" id="UP000046392">
    <property type="component" value="Unplaced"/>
</dbReference>
<organism evidence="1 2">
    <name type="scientific">Strongyloides papillosus</name>
    <name type="common">Intestinal threadworm</name>
    <dbReference type="NCBI Taxonomy" id="174720"/>
    <lineage>
        <taxon>Eukaryota</taxon>
        <taxon>Metazoa</taxon>
        <taxon>Ecdysozoa</taxon>
        <taxon>Nematoda</taxon>
        <taxon>Chromadorea</taxon>
        <taxon>Rhabditida</taxon>
        <taxon>Tylenchina</taxon>
        <taxon>Panagrolaimomorpha</taxon>
        <taxon>Strongyloidoidea</taxon>
        <taxon>Strongyloididae</taxon>
        <taxon>Strongyloides</taxon>
    </lineage>
</organism>
<reference evidence="2" key="1">
    <citation type="submission" date="2017-02" db="UniProtKB">
        <authorList>
            <consortium name="WormBaseParasite"/>
        </authorList>
    </citation>
    <scope>IDENTIFICATION</scope>
</reference>
<sequence>MTSKWSGKFDNQFLMDFLSDCKGEEYKSNVVQCNIEKIFQDFVSLYDNEQKIIFYRWIEKGNERQLDNMQSFKNIITGQLIDRKLHDVFDVPEEVAIPEKVITEISIKLVEMFKKSLKRSKECSLVVPLDEESSWSDDKGVNYLDHIKKEILLCDDQSIKLMDYFTYTGEDNIGSDSEKKLREMLMEEIFTEEEVYNKTAGISDDSTTYAINKNKV</sequence>
<proteinExistence type="predicted"/>
<evidence type="ECO:0000313" key="2">
    <source>
        <dbReference type="WBParaSite" id="SPAL_0000249400.1"/>
    </source>
</evidence>
<dbReference type="AlphaFoldDB" id="A0A0N5B8X2"/>
<dbReference type="WBParaSite" id="SPAL_0000249400.1">
    <property type="protein sequence ID" value="SPAL_0000249400.1"/>
    <property type="gene ID" value="SPAL_0000249400"/>
</dbReference>
<accession>A0A0N5B8X2</accession>
<keyword evidence="1" id="KW-1185">Reference proteome</keyword>
<evidence type="ECO:0000313" key="1">
    <source>
        <dbReference type="Proteomes" id="UP000046392"/>
    </source>
</evidence>
<protein>
    <submittedName>
        <fullName evidence="2">Uncharacterized protein</fullName>
    </submittedName>
</protein>
<name>A0A0N5B8X2_STREA</name>